<dbReference type="OrthoDB" id="9812729at2"/>
<feature type="transmembrane region" description="Helical" evidence="2">
    <location>
        <begin position="12"/>
        <end position="28"/>
    </location>
</feature>
<organism evidence="4 5">
    <name type="scientific">Acidipropionibacterium virtanenii</name>
    <dbReference type="NCBI Taxonomy" id="2057246"/>
    <lineage>
        <taxon>Bacteria</taxon>
        <taxon>Bacillati</taxon>
        <taxon>Actinomycetota</taxon>
        <taxon>Actinomycetes</taxon>
        <taxon>Propionibacteriales</taxon>
        <taxon>Propionibacteriaceae</taxon>
        <taxon>Acidipropionibacterium</taxon>
    </lineage>
</organism>
<feature type="transmembrane region" description="Helical" evidence="2">
    <location>
        <begin position="34"/>
        <end position="52"/>
    </location>
</feature>
<accession>A0A344UVA6</accession>
<gene>
    <name evidence="4" type="ORF">JS278_02051</name>
</gene>
<feature type="domain" description="DUF58" evidence="3">
    <location>
        <begin position="200"/>
        <end position="287"/>
    </location>
</feature>
<dbReference type="InterPro" id="IPR002881">
    <property type="entry name" value="DUF58"/>
</dbReference>
<evidence type="ECO:0000313" key="5">
    <source>
        <dbReference type="Proteomes" id="UP000251995"/>
    </source>
</evidence>
<reference evidence="4 5" key="1">
    <citation type="submission" date="2017-12" db="EMBL/GenBank/DDBJ databases">
        <title>The whole genome sequence of the Acidipropionibacterium virtanenii sp. nov. type strain JS278.</title>
        <authorList>
            <person name="Laine P."/>
            <person name="Deptula P."/>
            <person name="Varmanen P."/>
            <person name="Auvinen P."/>
        </authorList>
    </citation>
    <scope>NUCLEOTIDE SEQUENCE [LARGE SCALE GENOMIC DNA]</scope>
    <source>
        <strain evidence="4 5">JS278</strain>
    </source>
</reference>
<keyword evidence="2" id="KW-1133">Transmembrane helix</keyword>
<dbReference type="Pfam" id="PF01882">
    <property type="entry name" value="DUF58"/>
    <property type="match status" value="1"/>
</dbReference>
<keyword evidence="5" id="KW-1185">Reference proteome</keyword>
<dbReference type="AlphaFoldDB" id="A0A344UVA6"/>
<dbReference type="KEGG" id="acij:JS278_02051"/>
<keyword evidence="2" id="KW-0472">Membrane</keyword>
<dbReference type="Proteomes" id="UP000251995">
    <property type="component" value="Chromosome"/>
</dbReference>
<evidence type="ECO:0000259" key="3">
    <source>
        <dbReference type="Pfam" id="PF01882"/>
    </source>
</evidence>
<proteinExistence type="predicted"/>
<dbReference type="RefSeq" id="WP_114045116.1">
    <property type="nucleotide sequence ID" value="NZ_CP025198.1"/>
</dbReference>
<evidence type="ECO:0000256" key="1">
    <source>
        <dbReference type="SAM" id="MobiDB-lite"/>
    </source>
</evidence>
<dbReference type="PANTHER" id="PTHR34351">
    <property type="entry name" value="SLR1927 PROTEIN-RELATED"/>
    <property type="match status" value="1"/>
</dbReference>
<feature type="region of interest" description="Disordered" evidence="1">
    <location>
        <begin position="174"/>
        <end position="195"/>
    </location>
</feature>
<evidence type="ECO:0000256" key="2">
    <source>
        <dbReference type="SAM" id="Phobius"/>
    </source>
</evidence>
<name>A0A344UVA6_9ACTN</name>
<dbReference type="PANTHER" id="PTHR34351:SF1">
    <property type="entry name" value="SLR1927 PROTEIN"/>
    <property type="match status" value="1"/>
</dbReference>
<sequence length="419" mass="45766">MRFWQHLSIRGRVLLACGIVLTVIALGVGQQDLAWVGLILVLLPVLGLLLVMSTRMQMGCARTVRPSRCTLGEELEVVTTLERSAGLPVGILRFEESVPRALGERPRFAVHTLSGSWIRTVRYTLTGNARGRYEVGPMLVRACDPFGTARADHRFSSSSQVMVTPKVYALGAIGSTSGPTRSGEATPEQVGSQGQDDVLIREYRQGDDLRRVHWRSTAHLGDLMVRREEQSWDPAVSVLLDSRGDRHAGAGAESSFEWAVSAAASICTHMLDRGYRVRLADAGGQIMASDDVDVPTAREHALVTLTDERMGDQQDLLAAARACATGHGGETVVAVLGRLTEGDVRALDDSRKGRPLSLALVLDTDTFTARRFRSTPEQVDEHDRAVEQLAAHGWQVVTARRDDAVPRAWSRFERMGAAL</sequence>
<protein>
    <recommendedName>
        <fullName evidence="3">DUF58 domain-containing protein</fullName>
    </recommendedName>
</protein>
<dbReference type="EMBL" id="CP025198">
    <property type="protein sequence ID" value="AXE39204.1"/>
    <property type="molecule type" value="Genomic_DNA"/>
</dbReference>
<evidence type="ECO:0000313" key="4">
    <source>
        <dbReference type="EMBL" id="AXE39204.1"/>
    </source>
</evidence>
<keyword evidence="2" id="KW-0812">Transmembrane</keyword>